<name>U4LLB4_PYROM</name>
<proteinExistence type="predicted"/>
<dbReference type="EMBL" id="HF935907">
    <property type="protein sequence ID" value="CCX32904.1"/>
    <property type="molecule type" value="Genomic_DNA"/>
</dbReference>
<protein>
    <submittedName>
        <fullName evidence="1">Uncharacterized protein</fullName>
    </submittedName>
</protein>
<evidence type="ECO:0000313" key="1">
    <source>
        <dbReference type="EMBL" id="CCX32904.1"/>
    </source>
</evidence>
<keyword evidence="2" id="KW-1185">Reference proteome</keyword>
<accession>U4LLB4</accession>
<gene>
    <name evidence="1" type="ORF">PCON_13755</name>
</gene>
<reference evidence="1 2" key="1">
    <citation type="journal article" date="2013" name="PLoS Genet.">
        <title>The genome and development-dependent transcriptomes of Pyronema confluens: a window into fungal evolution.</title>
        <authorList>
            <person name="Traeger S."/>
            <person name="Altegoer F."/>
            <person name="Freitag M."/>
            <person name="Gabaldon T."/>
            <person name="Kempken F."/>
            <person name="Kumar A."/>
            <person name="Marcet-Houben M."/>
            <person name="Poggeler S."/>
            <person name="Stajich J.E."/>
            <person name="Nowrousian M."/>
        </authorList>
    </citation>
    <scope>NUCLEOTIDE SEQUENCE [LARGE SCALE GENOMIC DNA]</scope>
    <source>
        <strain evidence="2">CBS 100304</strain>
        <tissue evidence="1">Vegetative mycelium</tissue>
    </source>
</reference>
<evidence type="ECO:0000313" key="2">
    <source>
        <dbReference type="Proteomes" id="UP000018144"/>
    </source>
</evidence>
<organism evidence="1 2">
    <name type="scientific">Pyronema omphalodes (strain CBS 100304)</name>
    <name type="common">Pyronema confluens</name>
    <dbReference type="NCBI Taxonomy" id="1076935"/>
    <lineage>
        <taxon>Eukaryota</taxon>
        <taxon>Fungi</taxon>
        <taxon>Dikarya</taxon>
        <taxon>Ascomycota</taxon>
        <taxon>Pezizomycotina</taxon>
        <taxon>Pezizomycetes</taxon>
        <taxon>Pezizales</taxon>
        <taxon>Pyronemataceae</taxon>
        <taxon>Pyronema</taxon>
    </lineage>
</organism>
<sequence>MRNDNKLFAAAYGSTLGAEANFLRTNKFFSGAYGSVPG</sequence>
<dbReference type="AlphaFoldDB" id="U4LLB4"/>
<dbReference type="Proteomes" id="UP000018144">
    <property type="component" value="Unassembled WGS sequence"/>
</dbReference>